<evidence type="ECO:0000256" key="3">
    <source>
        <dbReference type="ARBA" id="ARBA00022679"/>
    </source>
</evidence>
<organism evidence="7 8">
    <name type="scientific">Streptomyces nanshensis</name>
    <dbReference type="NCBI Taxonomy" id="518642"/>
    <lineage>
        <taxon>Bacteria</taxon>
        <taxon>Bacillati</taxon>
        <taxon>Actinomycetota</taxon>
        <taxon>Actinomycetes</taxon>
        <taxon>Kitasatosporales</taxon>
        <taxon>Streptomycetaceae</taxon>
        <taxon>Streptomyces</taxon>
    </lineage>
</organism>
<evidence type="ECO:0000256" key="2">
    <source>
        <dbReference type="ARBA" id="ARBA00012438"/>
    </source>
</evidence>
<accession>A0A1E7LIL7</accession>
<dbReference type="EC" id="2.7.13.3" evidence="2"/>
<name>A0A1E7LIL7_9ACTN</name>
<sequence>MRAVVPGAGKSVDARLAEEGPVDRLPTAAVAAVHRVAMEALTNVRKHAPDARQVTVTLRALAGTVELDVVNDGSGPGRGGGPGVDAGSCTEAPATAGYGLIGLEERVTAEGGVFHAGPDSSGHWRVSARIPLESAWRDGP</sequence>
<dbReference type="InterPro" id="IPR003594">
    <property type="entry name" value="HATPase_dom"/>
</dbReference>
<comment type="catalytic activity">
    <reaction evidence="1">
        <text>ATP + protein L-histidine = ADP + protein N-phospho-L-histidine.</text>
        <dbReference type="EC" id="2.7.13.3"/>
    </reaction>
</comment>
<evidence type="ECO:0000256" key="5">
    <source>
        <dbReference type="ARBA" id="ARBA00023012"/>
    </source>
</evidence>
<dbReference type="GO" id="GO:0000160">
    <property type="term" value="P:phosphorelay signal transduction system"/>
    <property type="evidence" value="ECO:0007669"/>
    <property type="project" value="UniProtKB-KW"/>
</dbReference>
<reference evidence="7 8" key="1">
    <citation type="journal article" date="2016" name="Front. Microbiol.">
        <title>Comparative Genomics Analysis of Streptomyces Species Reveals Their Adaptation to the Marine Environment and Their Diversity at the Genomic Level.</title>
        <authorList>
            <person name="Tian X."/>
            <person name="Zhang Z."/>
            <person name="Yang T."/>
            <person name="Chen M."/>
            <person name="Li J."/>
            <person name="Chen F."/>
            <person name="Yang J."/>
            <person name="Li W."/>
            <person name="Zhang B."/>
            <person name="Zhang Z."/>
            <person name="Wu J."/>
            <person name="Zhang C."/>
            <person name="Long L."/>
            <person name="Xiao J."/>
        </authorList>
    </citation>
    <scope>NUCLEOTIDE SEQUENCE [LARGE SCALE GENOMIC DNA]</scope>
    <source>
        <strain evidence="7 8">SCSIO M10372</strain>
    </source>
</reference>
<dbReference type="PANTHER" id="PTHR24421">
    <property type="entry name" value="NITRATE/NITRITE SENSOR PROTEIN NARX-RELATED"/>
    <property type="match status" value="1"/>
</dbReference>
<dbReference type="Proteomes" id="UP000175971">
    <property type="component" value="Unassembled WGS sequence"/>
</dbReference>
<dbReference type="AlphaFoldDB" id="A0A1E7LIL7"/>
<evidence type="ECO:0000256" key="1">
    <source>
        <dbReference type="ARBA" id="ARBA00000085"/>
    </source>
</evidence>
<keyword evidence="4" id="KW-0418">Kinase</keyword>
<dbReference type="CDD" id="cd16917">
    <property type="entry name" value="HATPase_UhpB-NarQ-NarX-like"/>
    <property type="match status" value="1"/>
</dbReference>
<dbReference type="EMBL" id="LJGZ01000105">
    <property type="protein sequence ID" value="OEV16049.1"/>
    <property type="molecule type" value="Genomic_DNA"/>
</dbReference>
<dbReference type="Gene3D" id="3.30.565.10">
    <property type="entry name" value="Histidine kinase-like ATPase, C-terminal domain"/>
    <property type="match status" value="1"/>
</dbReference>
<evidence type="ECO:0000313" key="8">
    <source>
        <dbReference type="Proteomes" id="UP000175971"/>
    </source>
</evidence>
<dbReference type="InterPro" id="IPR050482">
    <property type="entry name" value="Sensor_HK_TwoCompSys"/>
</dbReference>
<keyword evidence="5" id="KW-0902">Two-component regulatory system</keyword>
<dbReference type="Pfam" id="PF02518">
    <property type="entry name" value="HATPase_c"/>
    <property type="match status" value="1"/>
</dbReference>
<gene>
    <name evidence="7" type="ORF">AN221_35225</name>
</gene>
<dbReference type="PATRIC" id="fig|518642.7.peg.4239"/>
<keyword evidence="3" id="KW-0808">Transferase</keyword>
<dbReference type="GO" id="GO:0004673">
    <property type="term" value="F:protein histidine kinase activity"/>
    <property type="evidence" value="ECO:0007669"/>
    <property type="project" value="UniProtKB-EC"/>
</dbReference>
<dbReference type="SUPFAM" id="SSF55874">
    <property type="entry name" value="ATPase domain of HSP90 chaperone/DNA topoisomerase II/histidine kinase"/>
    <property type="match status" value="1"/>
</dbReference>
<dbReference type="InterPro" id="IPR036890">
    <property type="entry name" value="HATPase_C_sf"/>
</dbReference>
<evidence type="ECO:0000259" key="6">
    <source>
        <dbReference type="Pfam" id="PF02518"/>
    </source>
</evidence>
<feature type="domain" description="Histidine kinase/HSP90-like ATPase" evidence="6">
    <location>
        <begin position="32"/>
        <end position="133"/>
    </location>
</feature>
<evidence type="ECO:0000313" key="7">
    <source>
        <dbReference type="EMBL" id="OEV16049.1"/>
    </source>
</evidence>
<dbReference type="PANTHER" id="PTHR24421:SF10">
    <property type="entry name" value="NITRATE_NITRITE SENSOR PROTEIN NARQ"/>
    <property type="match status" value="1"/>
</dbReference>
<keyword evidence="8" id="KW-1185">Reference proteome</keyword>
<evidence type="ECO:0000256" key="4">
    <source>
        <dbReference type="ARBA" id="ARBA00022777"/>
    </source>
</evidence>
<proteinExistence type="predicted"/>
<protein>
    <recommendedName>
        <fullName evidence="2">histidine kinase</fullName>
        <ecNumber evidence="2">2.7.13.3</ecNumber>
    </recommendedName>
</protein>
<comment type="caution">
    <text evidence="7">The sequence shown here is derived from an EMBL/GenBank/DDBJ whole genome shotgun (WGS) entry which is preliminary data.</text>
</comment>